<keyword evidence="1" id="KW-0472">Membrane</keyword>
<name>A0A1G7R9I2_9FLAO</name>
<keyword evidence="1" id="KW-0812">Transmembrane</keyword>
<feature type="transmembrane region" description="Helical" evidence="1">
    <location>
        <begin position="93"/>
        <end position="113"/>
    </location>
</feature>
<accession>A0A1G7R9I2</accession>
<keyword evidence="1" id="KW-1133">Transmembrane helix</keyword>
<dbReference type="AlphaFoldDB" id="A0A1G7R9I2"/>
<gene>
    <name evidence="2" type="ORF">SAMN05421825_2602</name>
</gene>
<protein>
    <submittedName>
        <fullName evidence="2">Uncharacterized protein</fullName>
    </submittedName>
</protein>
<evidence type="ECO:0000313" key="2">
    <source>
        <dbReference type="EMBL" id="SDG07393.1"/>
    </source>
</evidence>
<keyword evidence="3" id="KW-1185">Reference proteome</keyword>
<proteinExistence type="predicted"/>
<feature type="transmembrane region" description="Helical" evidence="1">
    <location>
        <begin position="32"/>
        <end position="55"/>
    </location>
</feature>
<feature type="transmembrane region" description="Helical" evidence="1">
    <location>
        <begin position="61"/>
        <end position="81"/>
    </location>
</feature>
<organism evidence="2 3">
    <name type="scientific">Epilithonimonas hungarica</name>
    <dbReference type="NCBI Taxonomy" id="454006"/>
    <lineage>
        <taxon>Bacteria</taxon>
        <taxon>Pseudomonadati</taxon>
        <taxon>Bacteroidota</taxon>
        <taxon>Flavobacteriia</taxon>
        <taxon>Flavobacteriales</taxon>
        <taxon>Weeksellaceae</taxon>
        <taxon>Chryseobacterium group</taxon>
        <taxon>Epilithonimonas</taxon>
    </lineage>
</organism>
<dbReference type="RefSeq" id="WP_089873866.1">
    <property type="nucleotide sequence ID" value="NZ_FNBH01000003.1"/>
</dbReference>
<dbReference type="Proteomes" id="UP000199203">
    <property type="component" value="Unassembled WGS sequence"/>
</dbReference>
<dbReference type="STRING" id="454006.SAMN05421825_2602"/>
<dbReference type="EMBL" id="FNBH01000003">
    <property type="protein sequence ID" value="SDG07393.1"/>
    <property type="molecule type" value="Genomic_DNA"/>
</dbReference>
<evidence type="ECO:0000256" key="1">
    <source>
        <dbReference type="SAM" id="Phobius"/>
    </source>
</evidence>
<evidence type="ECO:0000313" key="3">
    <source>
        <dbReference type="Proteomes" id="UP000199203"/>
    </source>
</evidence>
<sequence>MNEEFNKLFDIKEDKEDRPTVQITNQKIIVHALIRTIILLVAGVASCLLLFVAAYDSQVGLGVLALMIVIGWFVLMIMEAIRLSRSNKTQLSTANAILIGLAILLILMLVSNIK</sequence>
<reference evidence="3" key="1">
    <citation type="submission" date="2016-10" db="EMBL/GenBank/DDBJ databases">
        <authorList>
            <person name="Varghese N."/>
            <person name="Submissions S."/>
        </authorList>
    </citation>
    <scope>NUCLEOTIDE SEQUENCE [LARGE SCALE GENOMIC DNA]</scope>
    <source>
        <strain evidence="3">DSM 19684</strain>
    </source>
</reference>
<dbReference type="OrthoDB" id="1272271at2"/>